<gene>
    <name evidence="2" type="ORF">KOR34_42900</name>
</gene>
<reference evidence="2 3" key="1">
    <citation type="submission" date="2019-02" db="EMBL/GenBank/DDBJ databases">
        <title>Deep-cultivation of Planctomycetes and their phenomic and genomic characterization uncovers novel biology.</title>
        <authorList>
            <person name="Wiegand S."/>
            <person name="Jogler M."/>
            <person name="Boedeker C."/>
            <person name="Pinto D."/>
            <person name="Vollmers J."/>
            <person name="Rivas-Marin E."/>
            <person name="Kohn T."/>
            <person name="Peeters S.H."/>
            <person name="Heuer A."/>
            <person name="Rast P."/>
            <person name="Oberbeckmann S."/>
            <person name="Bunk B."/>
            <person name="Jeske O."/>
            <person name="Meyerdierks A."/>
            <person name="Storesund J.E."/>
            <person name="Kallscheuer N."/>
            <person name="Luecker S."/>
            <person name="Lage O.M."/>
            <person name="Pohl T."/>
            <person name="Merkel B.J."/>
            <person name="Hornburger P."/>
            <person name="Mueller R.-W."/>
            <person name="Bruemmer F."/>
            <person name="Labrenz M."/>
            <person name="Spormann A.M."/>
            <person name="Op Den Camp H."/>
            <person name="Overmann J."/>
            <person name="Amann R."/>
            <person name="Jetten M.S.M."/>
            <person name="Mascher T."/>
            <person name="Medema M.H."/>
            <person name="Devos D.P."/>
            <person name="Kaster A.-K."/>
            <person name="Ovreas L."/>
            <person name="Rohde M."/>
            <person name="Galperin M.Y."/>
            <person name="Jogler C."/>
        </authorList>
    </citation>
    <scope>NUCLEOTIDE SEQUENCE [LARGE SCALE GENOMIC DNA]</scope>
    <source>
        <strain evidence="2 3">KOR34</strain>
    </source>
</reference>
<dbReference type="InterPro" id="IPR018958">
    <property type="entry name" value="Knr4/Smi1-like_dom"/>
</dbReference>
<organism evidence="2 3">
    <name type="scientific">Posidoniimonas corsicana</name>
    <dbReference type="NCBI Taxonomy" id="1938618"/>
    <lineage>
        <taxon>Bacteria</taxon>
        <taxon>Pseudomonadati</taxon>
        <taxon>Planctomycetota</taxon>
        <taxon>Planctomycetia</taxon>
        <taxon>Pirellulales</taxon>
        <taxon>Lacipirellulaceae</taxon>
        <taxon>Posidoniimonas</taxon>
    </lineage>
</organism>
<accession>A0A5C5V444</accession>
<feature type="domain" description="Knr4/Smi1-like" evidence="1">
    <location>
        <begin position="10"/>
        <end position="129"/>
    </location>
</feature>
<dbReference type="OrthoDB" id="1353528at2"/>
<dbReference type="Gene3D" id="3.40.1580.10">
    <property type="entry name" value="SMI1/KNR4-like"/>
    <property type="match status" value="1"/>
</dbReference>
<evidence type="ECO:0000313" key="3">
    <source>
        <dbReference type="Proteomes" id="UP000316714"/>
    </source>
</evidence>
<dbReference type="SUPFAM" id="SSF160631">
    <property type="entry name" value="SMI1/KNR4-like"/>
    <property type="match status" value="1"/>
</dbReference>
<dbReference type="InterPro" id="IPR037883">
    <property type="entry name" value="Knr4/Smi1-like_sf"/>
</dbReference>
<evidence type="ECO:0000313" key="2">
    <source>
        <dbReference type="EMBL" id="TWT32527.1"/>
    </source>
</evidence>
<dbReference type="EMBL" id="SIHJ01000003">
    <property type="protein sequence ID" value="TWT32527.1"/>
    <property type="molecule type" value="Genomic_DNA"/>
</dbReference>
<comment type="caution">
    <text evidence="2">The sequence shown here is derived from an EMBL/GenBank/DDBJ whole genome shotgun (WGS) entry which is preliminary data.</text>
</comment>
<name>A0A5C5V444_9BACT</name>
<dbReference type="Proteomes" id="UP000316714">
    <property type="component" value="Unassembled WGS sequence"/>
</dbReference>
<proteinExistence type="predicted"/>
<sequence>MPFRVDIRFLKETERKLGVMFPPSYVVRIVKANGGGVEAPPDVWLLYPILDTSDKKRLKRTCNDVVRETESANEWPDFPPSAVAIGGNGTGDQLIFLRQSSDPSLLTHEVYWWDHETGAVEKVADDLGDLPDA</sequence>
<dbReference type="AlphaFoldDB" id="A0A5C5V444"/>
<evidence type="ECO:0000259" key="1">
    <source>
        <dbReference type="Pfam" id="PF09346"/>
    </source>
</evidence>
<protein>
    <submittedName>
        <fullName evidence="2">SMI1 / KNR4 family protein</fullName>
    </submittedName>
</protein>
<keyword evidence="3" id="KW-1185">Reference proteome</keyword>
<dbReference type="Pfam" id="PF09346">
    <property type="entry name" value="SMI1_KNR4"/>
    <property type="match status" value="1"/>
</dbReference>
<dbReference type="RefSeq" id="WP_146567973.1">
    <property type="nucleotide sequence ID" value="NZ_SIHJ01000003.1"/>
</dbReference>